<dbReference type="PANTHER" id="PTHR10683">
    <property type="entry name" value="TRANSALDOLASE"/>
    <property type="match status" value="1"/>
</dbReference>
<accession>A0A2G0V793</accession>
<reference evidence="2 3" key="1">
    <citation type="journal article" date="2017" name="ISME J.">
        <title>Tremblaya phenacola PPER: an evolutionary beta-gammaproteobacterium collage.</title>
        <authorList>
            <person name="Gil R."/>
            <person name="Vargas-Chavez C."/>
            <person name="Lopez-Madrigal S."/>
            <person name="Santos-Garcia D."/>
            <person name="Latorre A."/>
            <person name="Moya A."/>
        </authorList>
    </citation>
    <scope>NUCLEOTIDE SEQUENCE [LARGE SCALE GENOMIC DNA]</scope>
    <source>
        <strain evidence="2 3">PPER</strain>
    </source>
</reference>
<dbReference type="UniPathway" id="UPA00115">
    <property type="reaction ID" value="UER00414"/>
</dbReference>
<keyword evidence="2" id="KW-0808">Transferase</keyword>
<dbReference type="SUPFAM" id="SSF51569">
    <property type="entry name" value="Aldolase"/>
    <property type="match status" value="1"/>
</dbReference>
<dbReference type="PANTHER" id="PTHR10683:SF18">
    <property type="entry name" value="TRANSALDOLASE"/>
    <property type="match status" value="1"/>
</dbReference>
<dbReference type="EC" id="2.2.1.2" evidence="2"/>
<dbReference type="OrthoDB" id="9809101at2"/>
<gene>
    <name evidence="2" type="primary">tal</name>
    <name evidence="2" type="ORF">TPPER_00064</name>
</gene>
<organism evidence="2 3">
    <name type="scientific">Candidatus Tremblayella phenacoccinincola</name>
    <dbReference type="NCBI Taxonomy" id="1010676"/>
    <lineage>
        <taxon>Bacteria</taxon>
        <taxon>Pseudomonadati</taxon>
        <taxon>Pseudomonadota</taxon>
        <taxon>Betaproteobacteria</taxon>
        <taxon>Candidatus Tremblayella</taxon>
    </lineage>
</organism>
<evidence type="ECO:0000313" key="2">
    <source>
        <dbReference type="EMBL" id="PHN16322.1"/>
    </source>
</evidence>
<dbReference type="GO" id="GO:0009052">
    <property type="term" value="P:pentose-phosphate shunt, non-oxidative branch"/>
    <property type="evidence" value="ECO:0007669"/>
    <property type="project" value="TreeGrafter"/>
</dbReference>
<dbReference type="Pfam" id="PF00923">
    <property type="entry name" value="TAL_FSA"/>
    <property type="match status" value="1"/>
</dbReference>
<dbReference type="GO" id="GO:0004801">
    <property type="term" value="F:transaldolase activity"/>
    <property type="evidence" value="ECO:0007669"/>
    <property type="project" value="UniProtKB-EC"/>
</dbReference>
<dbReference type="EMBL" id="MKGN01000007">
    <property type="protein sequence ID" value="PHN16322.1"/>
    <property type="molecule type" value="Genomic_DNA"/>
</dbReference>
<dbReference type="GO" id="GO:0005975">
    <property type="term" value="P:carbohydrate metabolic process"/>
    <property type="evidence" value="ECO:0007669"/>
    <property type="project" value="InterPro"/>
</dbReference>
<dbReference type="InterPro" id="IPR001585">
    <property type="entry name" value="TAL/FSA"/>
</dbReference>
<name>A0A2G0V793_9PROT</name>
<evidence type="ECO:0000256" key="1">
    <source>
        <dbReference type="ARBA" id="ARBA00023270"/>
    </source>
</evidence>
<dbReference type="AlphaFoldDB" id="A0A2G0V793"/>
<evidence type="ECO:0000313" key="3">
    <source>
        <dbReference type="Proteomes" id="UP000222818"/>
    </source>
</evidence>
<keyword evidence="3" id="KW-1185">Reference proteome</keyword>
<dbReference type="PROSITE" id="PS01054">
    <property type="entry name" value="TRANSALDOLASE_1"/>
    <property type="match status" value="1"/>
</dbReference>
<proteinExistence type="predicted"/>
<dbReference type="Proteomes" id="UP000222818">
    <property type="component" value="Unassembled WGS sequence"/>
</dbReference>
<keyword evidence="1" id="KW-0704">Schiff base</keyword>
<dbReference type="InterPro" id="IPR013785">
    <property type="entry name" value="Aldolase_TIM"/>
</dbReference>
<protein>
    <submittedName>
        <fullName evidence="2">Transaldolase</fullName>
        <ecNumber evidence="2">2.2.1.2</ecNumber>
    </submittedName>
</protein>
<dbReference type="InterPro" id="IPR018225">
    <property type="entry name" value="Transaldolase_AS"/>
</dbReference>
<comment type="caution">
    <text evidence="2">The sequence shown here is derived from an EMBL/GenBank/DDBJ whole genome shotgun (WGS) entry which is preliminary data.</text>
</comment>
<dbReference type="Gene3D" id="3.20.20.70">
    <property type="entry name" value="Aldolase class I"/>
    <property type="match status" value="1"/>
</dbReference>
<sequence length="320" mass="36422">MNMNALEYLKKYTTVALDSGNFLEVAKLHPNDVTTNPSLILKATKDKECLAFIDGVISTYKAYTTSEIINQILVHLGNEILKYIPGTVSIELNADYAFNVEESMEQIAEVLMLCNSFNIQDRVLIKVPATWEGIQVLRLARKKNVRCNMTLVFSLAQAVLCGESKAYLISPFVGRVSDMYTSLTSNCKKQNESLDVGVQFLEQVYQYFKHNNYNTKLMAASFRSIEQALSVTGCDYVTLSPDIFLDLKNTHRLLPTSVLSVSHIRKQPIDLKPIWSQEFFYRALKQNVNAYKNLINGVYTFRKATQELTQYIEKRVCVEC</sequence>